<dbReference type="SUPFAM" id="SSF101447">
    <property type="entry name" value="Formin homology 2 domain (FH2 domain)"/>
    <property type="match status" value="1"/>
</dbReference>
<evidence type="ECO:0000259" key="2">
    <source>
        <dbReference type="PROSITE" id="PS51444"/>
    </source>
</evidence>
<evidence type="ECO:0000313" key="3">
    <source>
        <dbReference type="Ensembl" id="ENSDCDP00010058329.1"/>
    </source>
</evidence>
<organism evidence="3 4">
    <name type="scientific">Denticeps clupeoides</name>
    <name type="common">denticle herring</name>
    <dbReference type="NCBI Taxonomy" id="299321"/>
    <lineage>
        <taxon>Eukaryota</taxon>
        <taxon>Metazoa</taxon>
        <taxon>Chordata</taxon>
        <taxon>Craniata</taxon>
        <taxon>Vertebrata</taxon>
        <taxon>Euteleostomi</taxon>
        <taxon>Actinopterygii</taxon>
        <taxon>Neopterygii</taxon>
        <taxon>Teleostei</taxon>
        <taxon>Clupei</taxon>
        <taxon>Clupeiformes</taxon>
        <taxon>Denticipitoidei</taxon>
        <taxon>Denticipitidae</taxon>
        <taxon>Denticeps</taxon>
    </lineage>
</organism>
<feature type="region of interest" description="Disordered" evidence="1">
    <location>
        <begin position="426"/>
        <end position="562"/>
    </location>
</feature>
<protein>
    <recommendedName>
        <fullName evidence="2">FH2 domain-containing protein</fullName>
    </recommendedName>
</protein>
<dbReference type="Pfam" id="PF02181">
    <property type="entry name" value="FH2"/>
    <property type="match status" value="1"/>
</dbReference>
<dbReference type="Proteomes" id="UP000694580">
    <property type="component" value="Chromosome 6"/>
</dbReference>
<reference evidence="3" key="3">
    <citation type="submission" date="2025-09" db="UniProtKB">
        <authorList>
            <consortium name="Ensembl"/>
        </authorList>
    </citation>
    <scope>IDENTIFICATION</scope>
</reference>
<gene>
    <name evidence="3" type="primary">fhdc3</name>
</gene>
<feature type="compositionally biased region" description="Basic and acidic residues" evidence="1">
    <location>
        <begin position="527"/>
        <end position="553"/>
    </location>
</feature>
<evidence type="ECO:0000256" key="1">
    <source>
        <dbReference type="SAM" id="MobiDB-lite"/>
    </source>
</evidence>
<dbReference type="PANTHER" id="PTHR46345">
    <property type="entry name" value="INVERTED FORMIN-2"/>
    <property type="match status" value="1"/>
</dbReference>
<keyword evidence="4" id="KW-1185">Reference proteome</keyword>
<feature type="compositionally biased region" description="Polar residues" evidence="1">
    <location>
        <begin position="694"/>
        <end position="710"/>
    </location>
</feature>
<evidence type="ECO:0000313" key="4">
    <source>
        <dbReference type="Proteomes" id="UP000694580"/>
    </source>
</evidence>
<dbReference type="AlphaFoldDB" id="A0AAY4ELY5"/>
<reference evidence="3 4" key="1">
    <citation type="submission" date="2020-06" db="EMBL/GenBank/DDBJ databases">
        <authorList>
            <consortium name="Wellcome Sanger Institute Data Sharing"/>
        </authorList>
    </citation>
    <scope>NUCLEOTIDE SEQUENCE [LARGE SCALE GENOMIC DNA]</scope>
</reference>
<dbReference type="PROSITE" id="PS51444">
    <property type="entry name" value="FH2"/>
    <property type="match status" value="1"/>
</dbReference>
<feature type="domain" description="FH2" evidence="2">
    <location>
        <begin position="1"/>
        <end position="396"/>
    </location>
</feature>
<dbReference type="InterPro" id="IPR042201">
    <property type="entry name" value="FH2_Formin_sf"/>
</dbReference>
<proteinExistence type="predicted"/>
<dbReference type="InterPro" id="IPR015425">
    <property type="entry name" value="FH2_Formin"/>
</dbReference>
<feature type="compositionally biased region" description="Polar residues" evidence="1">
    <location>
        <begin position="495"/>
        <end position="521"/>
    </location>
</feature>
<dbReference type="Gene3D" id="1.20.58.2220">
    <property type="entry name" value="Formin, FH2 domain"/>
    <property type="match status" value="1"/>
</dbReference>
<dbReference type="GeneTree" id="ENSGT00940000155128"/>
<feature type="compositionally biased region" description="Basic residues" evidence="1">
    <location>
        <begin position="387"/>
        <end position="399"/>
    </location>
</feature>
<dbReference type="PANTHER" id="PTHR46345:SF7">
    <property type="entry name" value="FH2 DOMAIN CONTAINING 3-RELATED"/>
    <property type="match status" value="1"/>
</dbReference>
<reference evidence="3" key="2">
    <citation type="submission" date="2025-08" db="UniProtKB">
        <authorList>
            <consortium name="Ensembl"/>
        </authorList>
    </citation>
    <scope>IDENTIFICATION</scope>
</reference>
<name>A0AAY4ELY5_9TELE</name>
<dbReference type="Ensembl" id="ENSDCDT00010069028.1">
    <property type="protein sequence ID" value="ENSDCDP00010058329.1"/>
    <property type="gene ID" value="ENSDCDG00010032844.1"/>
</dbReference>
<dbReference type="SMART" id="SM00498">
    <property type="entry name" value="FH2"/>
    <property type="match status" value="1"/>
</dbReference>
<accession>A0AAY4ELY5</accession>
<feature type="region of interest" description="Disordered" evidence="1">
    <location>
        <begin position="378"/>
        <end position="412"/>
    </location>
</feature>
<feature type="region of interest" description="Disordered" evidence="1">
    <location>
        <begin position="682"/>
        <end position="710"/>
    </location>
</feature>
<sequence length="760" mass="84931">MEPALRRSKMRSFNWDTIPHQRVLGRRNVWTAQAVLQDIQLDTKGMEELFSHRDRAPPRKAIALKKSVHGVSPTGPGVEKVSILNSKKSMNIGIFLKQFRRPVKDLVEDIKQGKGQSFGTGKLKELRKLLPEDGEVTKLRSFEGDLATLTEADQFMVTLVKVSGYEERLNSLILMEEFFPLMDELKQSISVMVTAANELLDCDDLHSIIRLVLKAGNYMNSGGYAGSAIGFRMTSLLRVVDTKANKPGMNLMHYVAMQAQKIDVSLLQFPRQLQHIAAASRILKQEVESDFHREALRIRAAKQEASMQADLHTQMEGFLSMAELHLNEVETVIRELLCISYAVAEFFCEDPATFKLEECCSIFHSFCQKFEKAVLENEEREAAEVRQRRRRLNSAKRRSTATCSDREKNHDEGDSLESVLHCFMSGRSSRRKPGPAHPAAAAGPPETRPRQAGLDTMDEDGVGDSEGRLDPSRSPGDMAEAAVKDEQRMRAGSRRGQNIHDTLTPTCSNRSHALTLTNQHTPLGEGEEPRDQQKGGTEEVDKRVEQEEEGKRDEDDEVGTSRKVLRYHNSRGDLLADAAAPDTLRVPQGLSTPQPLPRHREIREVDLALQNGHGGLGSPWTILSPRVSPRETPCRRRSFSLSRADSLDDGVWALPDTPPSSRRSPAARLRAAEHCQSPLVLRGSSCLPEGPSRRTPSQGPGQRCRSLTESSEPALSRLGGLFHRRFSQDGPPAKRQDSLFLASFFRRLGDWSRPGRVGIR</sequence>